<dbReference type="Proteomes" id="UP000000768">
    <property type="component" value="Chromosome 1"/>
</dbReference>
<evidence type="ECO:0000256" key="1">
    <source>
        <dbReference type="ARBA" id="ARBA00009085"/>
    </source>
</evidence>
<accession>A0A1Z5S8B0</accession>
<feature type="region of interest" description="Disordered" evidence="2">
    <location>
        <begin position="696"/>
        <end position="723"/>
    </location>
</feature>
<feature type="compositionally biased region" description="Polar residues" evidence="2">
    <location>
        <begin position="649"/>
        <end position="662"/>
    </location>
</feature>
<dbReference type="GO" id="GO:0004843">
    <property type="term" value="F:cysteine-type deubiquitinase activity"/>
    <property type="evidence" value="ECO:0000318"/>
    <property type="project" value="GO_Central"/>
</dbReference>
<dbReference type="InParanoid" id="A0A1Z5S8B0"/>
<sequence>MGGGEDSEEECLQGEFHESQSVMGGGEDSEEECLQGEFHEAVESIEVLLSSLADNQKPYDMMGYIITEKNECEQDRESLPEKKLYFQKKLPEVTVQALGHLLEEEQPAMAISDNSKESDKQIPPPSPCPSDEQQKPKDNGDLSDDSPNSSDHSDHSDGEHHYDIPIHSLYKYDPFRFMHGRERRNCGYSCSFSDRRNHWNDGYPFMYGFRNLWNPMTSLHTDDHCCFKKNTDDHWSRWPSPEPDQRNERYNSRSCWSWPSPEPDCEKESYTVGAGLSNPHLWTCFLNCILQCMVHTVPLVLKLRKTDHPDPCPRASIGFCCYCSLKQHVNESIRLSGSSFYPEIFINRLKSISSDFKSGVQQDAQEFLRCLLDKLDEDSIAPRSSEESSTTKEGSVVKEIFRGCLKSQLRCPECDRCSDKSEPFLDLSLDLNMVETLMDALQSFTNTELIKDFMCDGCKSRVSMEKHFKIEQAPEVLVIHLKRFTNSESKIWDKVKYPLELDINSFMSSSDDTLQKYDLYGVVEHLGAYGSGHYVCYIRSSEADWYKFNDDKVYQCSVDSALENAAYLLFYVKQGSSPWFSTLLEKEDKCPLDGSVSLEEQGKVALVNKEEEATSCHGQRNGPTLIDKEEEATSSHGQGNGPTLPDLSEQLQRNGNGNTLSDASDELEEGFRLGETSTGTQGPSCLIGSDKNGHADGCWEPSGKMKDVSPRGSLNRKEMKPSTCGSLEVDHAVTHGGSPRKNENNCHLLQLSHKCKDNCDSLEVDHAVTQGGSPRKNENYCHLLQLPHKRKDNCCHRNLSLQGGGEEGRGRGGGQIKKRKSAAGVESKKRKSADGGESKALRKRQKTKHRTVARQFALCWWKWQVQ</sequence>
<dbReference type="GO" id="GO:0005829">
    <property type="term" value="C:cytosol"/>
    <property type="evidence" value="ECO:0000318"/>
    <property type="project" value="GO_Central"/>
</dbReference>
<feature type="compositionally biased region" description="Basic and acidic residues" evidence="2">
    <location>
        <begin position="151"/>
        <end position="161"/>
    </location>
</feature>
<dbReference type="Gramene" id="OQU92076">
    <property type="protein sequence ID" value="OQU92076"/>
    <property type="gene ID" value="SORBI_3001G287900"/>
</dbReference>
<evidence type="ECO:0000256" key="2">
    <source>
        <dbReference type="SAM" id="MobiDB-lite"/>
    </source>
</evidence>
<feature type="domain" description="USP" evidence="3">
    <location>
        <begin position="274"/>
        <end position="574"/>
    </location>
</feature>
<organism evidence="4 5">
    <name type="scientific">Sorghum bicolor</name>
    <name type="common">Sorghum</name>
    <name type="synonym">Sorghum vulgare</name>
    <dbReference type="NCBI Taxonomy" id="4558"/>
    <lineage>
        <taxon>Eukaryota</taxon>
        <taxon>Viridiplantae</taxon>
        <taxon>Streptophyta</taxon>
        <taxon>Embryophyta</taxon>
        <taxon>Tracheophyta</taxon>
        <taxon>Spermatophyta</taxon>
        <taxon>Magnoliopsida</taxon>
        <taxon>Liliopsida</taxon>
        <taxon>Poales</taxon>
        <taxon>Poaceae</taxon>
        <taxon>PACMAD clade</taxon>
        <taxon>Panicoideae</taxon>
        <taxon>Andropogonodae</taxon>
        <taxon>Andropogoneae</taxon>
        <taxon>Sorghinae</taxon>
        <taxon>Sorghum</taxon>
    </lineage>
</organism>
<dbReference type="PANTHER" id="PTHR24006">
    <property type="entry name" value="UBIQUITIN CARBOXYL-TERMINAL HYDROLASE"/>
    <property type="match status" value="1"/>
</dbReference>
<name>A0A1Z5S8B0_SORBI</name>
<dbReference type="PANTHER" id="PTHR24006:SF923">
    <property type="entry name" value="USP DOMAIN-CONTAINING PROTEIN"/>
    <property type="match status" value="1"/>
</dbReference>
<evidence type="ECO:0000313" key="4">
    <source>
        <dbReference type="EMBL" id="OQU92076.1"/>
    </source>
</evidence>
<dbReference type="InterPro" id="IPR018200">
    <property type="entry name" value="USP_CS"/>
</dbReference>
<evidence type="ECO:0000313" key="5">
    <source>
        <dbReference type="Proteomes" id="UP000000768"/>
    </source>
</evidence>
<dbReference type="InterPro" id="IPR038765">
    <property type="entry name" value="Papain-like_cys_pep_sf"/>
</dbReference>
<dbReference type="ExpressionAtlas" id="A0A1Z5S8B0">
    <property type="expression patterns" value="baseline"/>
</dbReference>
<proteinExistence type="inferred from homology"/>
<dbReference type="GO" id="GO:0031647">
    <property type="term" value="P:regulation of protein stability"/>
    <property type="evidence" value="ECO:0000318"/>
    <property type="project" value="GO_Central"/>
</dbReference>
<evidence type="ECO:0000259" key="3">
    <source>
        <dbReference type="PROSITE" id="PS50235"/>
    </source>
</evidence>
<feature type="compositionally biased region" description="Basic and acidic residues" evidence="2">
    <location>
        <begin position="703"/>
        <end position="720"/>
    </location>
</feature>
<dbReference type="InterPro" id="IPR028889">
    <property type="entry name" value="USP"/>
</dbReference>
<comment type="similarity">
    <text evidence="1">Belongs to the peptidase C19 family.</text>
</comment>
<keyword evidence="5" id="KW-1185">Reference proteome</keyword>
<gene>
    <name evidence="4" type="ORF">SORBI_3001G287900</name>
</gene>
<feature type="region of interest" description="Disordered" evidence="2">
    <location>
        <begin position="609"/>
        <end position="663"/>
    </location>
</feature>
<feature type="region of interest" description="Disordered" evidence="2">
    <location>
        <begin position="112"/>
        <end position="161"/>
    </location>
</feature>
<dbReference type="PROSITE" id="PS00973">
    <property type="entry name" value="USP_2"/>
    <property type="match status" value="1"/>
</dbReference>
<dbReference type="STRING" id="4558.A0A1Z5S8B0"/>
<protein>
    <recommendedName>
        <fullName evidence="3">USP domain-containing protein</fullName>
    </recommendedName>
</protein>
<reference evidence="4 5" key="1">
    <citation type="journal article" date="2009" name="Nature">
        <title>The Sorghum bicolor genome and the diversification of grasses.</title>
        <authorList>
            <person name="Paterson A.H."/>
            <person name="Bowers J.E."/>
            <person name="Bruggmann R."/>
            <person name="Dubchak I."/>
            <person name="Grimwood J."/>
            <person name="Gundlach H."/>
            <person name="Haberer G."/>
            <person name="Hellsten U."/>
            <person name="Mitros T."/>
            <person name="Poliakov A."/>
            <person name="Schmutz J."/>
            <person name="Spannagl M."/>
            <person name="Tang H."/>
            <person name="Wang X."/>
            <person name="Wicker T."/>
            <person name="Bharti A.K."/>
            <person name="Chapman J."/>
            <person name="Feltus F.A."/>
            <person name="Gowik U."/>
            <person name="Grigoriev I.V."/>
            <person name="Lyons E."/>
            <person name="Maher C.A."/>
            <person name="Martis M."/>
            <person name="Narechania A."/>
            <person name="Otillar R.P."/>
            <person name="Penning B.W."/>
            <person name="Salamov A.A."/>
            <person name="Wang Y."/>
            <person name="Zhang L."/>
            <person name="Carpita N.C."/>
            <person name="Freeling M."/>
            <person name="Gingle A.R."/>
            <person name="Hash C.T."/>
            <person name="Keller B."/>
            <person name="Klein P."/>
            <person name="Kresovich S."/>
            <person name="McCann M.C."/>
            <person name="Ming R."/>
            <person name="Peterson D.G."/>
            <person name="Mehboob-ur-Rahman"/>
            <person name="Ware D."/>
            <person name="Westhoff P."/>
            <person name="Mayer K.F."/>
            <person name="Messing J."/>
            <person name="Rokhsar D.S."/>
        </authorList>
    </citation>
    <scope>NUCLEOTIDE SEQUENCE [LARGE SCALE GENOMIC DNA]</scope>
    <source>
        <strain evidence="5">cv. BTx623</strain>
    </source>
</reference>
<dbReference type="GO" id="GO:0005634">
    <property type="term" value="C:nucleus"/>
    <property type="evidence" value="ECO:0000318"/>
    <property type="project" value="GO_Central"/>
</dbReference>
<dbReference type="Gene3D" id="3.90.70.10">
    <property type="entry name" value="Cysteine proteinases"/>
    <property type="match status" value="1"/>
</dbReference>
<dbReference type="GO" id="GO:0016579">
    <property type="term" value="P:protein deubiquitination"/>
    <property type="evidence" value="ECO:0007669"/>
    <property type="project" value="InterPro"/>
</dbReference>
<dbReference type="InterPro" id="IPR001394">
    <property type="entry name" value="Peptidase_C19_UCH"/>
</dbReference>
<feature type="compositionally biased region" description="Acidic residues" evidence="2">
    <location>
        <begin position="1"/>
        <end position="12"/>
    </location>
</feature>
<dbReference type="PROSITE" id="PS50235">
    <property type="entry name" value="USP_3"/>
    <property type="match status" value="1"/>
</dbReference>
<dbReference type="Pfam" id="PF00443">
    <property type="entry name" value="UCH"/>
    <property type="match status" value="1"/>
</dbReference>
<dbReference type="InterPro" id="IPR050164">
    <property type="entry name" value="Peptidase_C19"/>
</dbReference>
<reference evidence="5" key="2">
    <citation type="journal article" date="2018" name="Plant J.">
        <title>The Sorghum bicolor reference genome: improved assembly, gene annotations, a transcriptome atlas, and signatures of genome organization.</title>
        <authorList>
            <person name="McCormick R.F."/>
            <person name="Truong S.K."/>
            <person name="Sreedasyam A."/>
            <person name="Jenkins J."/>
            <person name="Shu S."/>
            <person name="Sims D."/>
            <person name="Kennedy M."/>
            <person name="Amirebrahimi M."/>
            <person name="Weers B.D."/>
            <person name="McKinley B."/>
            <person name="Mattison A."/>
            <person name="Morishige D.T."/>
            <person name="Grimwood J."/>
            <person name="Schmutz J."/>
            <person name="Mullet J.E."/>
        </authorList>
    </citation>
    <scope>NUCLEOTIDE SEQUENCE [LARGE SCALE GENOMIC DNA]</scope>
    <source>
        <strain evidence="5">cv. BTx623</strain>
    </source>
</reference>
<dbReference type="SUPFAM" id="SSF54001">
    <property type="entry name" value="Cysteine proteinases"/>
    <property type="match status" value="1"/>
</dbReference>
<dbReference type="AlphaFoldDB" id="A0A1Z5S8B0"/>
<feature type="region of interest" description="Disordered" evidence="2">
    <location>
        <begin position="800"/>
        <end position="848"/>
    </location>
</feature>
<dbReference type="EMBL" id="CM000760">
    <property type="protein sequence ID" value="OQU92076.1"/>
    <property type="molecule type" value="Genomic_DNA"/>
</dbReference>
<feature type="region of interest" description="Disordered" evidence="2">
    <location>
        <begin position="1"/>
        <end position="33"/>
    </location>
</feature>